<accession>A0A9W7T3P7</accession>
<organism evidence="1 2">
    <name type="scientific">Triplophysa rosa</name>
    <name type="common">Cave loach</name>
    <dbReference type="NCBI Taxonomy" id="992332"/>
    <lineage>
        <taxon>Eukaryota</taxon>
        <taxon>Metazoa</taxon>
        <taxon>Chordata</taxon>
        <taxon>Craniata</taxon>
        <taxon>Vertebrata</taxon>
        <taxon>Euteleostomi</taxon>
        <taxon>Actinopterygii</taxon>
        <taxon>Neopterygii</taxon>
        <taxon>Teleostei</taxon>
        <taxon>Ostariophysi</taxon>
        <taxon>Cypriniformes</taxon>
        <taxon>Nemacheilidae</taxon>
        <taxon>Triplophysa</taxon>
    </lineage>
</organism>
<dbReference type="Proteomes" id="UP001059041">
    <property type="component" value="Unassembled WGS sequence"/>
</dbReference>
<keyword evidence="2" id="KW-1185">Reference proteome</keyword>
<comment type="caution">
    <text evidence="1">The sequence shown here is derived from an EMBL/GenBank/DDBJ whole genome shotgun (WGS) entry which is preliminary data.</text>
</comment>
<evidence type="ECO:0000313" key="1">
    <source>
        <dbReference type="EMBL" id="KAI7789501.1"/>
    </source>
</evidence>
<dbReference type="AlphaFoldDB" id="A0A9W7T3P7"/>
<evidence type="ECO:0000313" key="2">
    <source>
        <dbReference type="Proteomes" id="UP001059041"/>
    </source>
</evidence>
<proteinExistence type="predicted"/>
<dbReference type="EMBL" id="JAFHDT010000452">
    <property type="protein sequence ID" value="KAI7789501.1"/>
    <property type="molecule type" value="Genomic_DNA"/>
</dbReference>
<gene>
    <name evidence="1" type="ORF">IRJ41_024954</name>
</gene>
<name>A0A9W7T3P7_TRIRA</name>
<dbReference type="PANTHER" id="PTHR46880">
    <property type="entry name" value="RAS-ASSOCIATING DOMAIN-CONTAINING PROTEIN"/>
    <property type="match status" value="1"/>
</dbReference>
<protein>
    <submittedName>
        <fullName evidence="1">Zinc finger protein 862-like</fullName>
    </submittedName>
</protein>
<sequence length="220" mass="25010">FISIIYDMEREKLMGTLKKTKYFSIMIDGATDAGTIENELLYVRFLGENGPVNAYLSIQDVKQGTAAGILQAIYTAFEEAEISDWRPRLVGFGSDRAAVNVGCRNALRELHLIAEALEEKVLKPTNLHGALWLPCVHRATKILCDSHPIFVAHFEDLMSMERNPKPSSTVVGRAKQVTKYLRNINNVLFLHFMCDTLDQLAELSRVPERRIHYLSSYREH</sequence>
<dbReference type="PANTHER" id="PTHR46880:SF5">
    <property type="entry name" value="DUF4371 DOMAIN-CONTAINING PROTEIN"/>
    <property type="match status" value="1"/>
</dbReference>
<reference evidence="1" key="1">
    <citation type="submission" date="2021-02" db="EMBL/GenBank/DDBJ databases">
        <title>Comparative genomics reveals that relaxation of natural selection precedes convergent phenotypic evolution of cavefish.</title>
        <authorList>
            <person name="Peng Z."/>
        </authorList>
    </citation>
    <scope>NUCLEOTIDE SEQUENCE</scope>
    <source>
        <tissue evidence="1">Muscle</tissue>
    </source>
</reference>
<feature type="non-terminal residue" evidence="1">
    <location>
        <position position="220"/>
    </location>
</feature>